<comment type="subunit">
    <text evidence="3">Homohexamer. Dimer of a homotrimer.</text>
</comment>
<keyword evidence="1 3" id="KW-0328">Glycosyltransferase</keyword>
<keyword evidence="2 3" id="KW-0808">Transferase</keyword>
<dbReference type="Gene3D" id="3.40.50.1580">
    <property type="entry name" value="Nucleoside phosphorylase domain"/>
    <property type="match status" value="1"/>
</dbReference>
<dbReference type="InterPro" id="IPR035994">
    <property type="entry name" value="Nucleoside_phosphorylase_sf"/>
</dbReference>
<comment type="catalytic activity">
    <reaction evidence="3">
        <text>a purine D-ribonucleoside + phosphate = a purine nucleobase + alpha-D-ribose 1-phosphate</text>
        <dbReference type="Rhea" id="RHEA:19805"/>
        <dbReference type="ChEBI" id="CHEBI:26386"/>
        <dbReference type="ChEBI" id="CHEBI:43474"/>
        <dbReference type="ChEBI" id="CHEBI:57720"/>
        <dbReference type="ChEBI" id="CHEBI:142355"/>
        <dbReference type="EC" id="2.4.2.1"/>
    </reaction>
</comment>
<dbReference type="PANTHER" id="PTHR42679:SF2">
    <property type="entry name" value="S-METHYL-5'-THIOADENOSINE PHOSPHORYLASE"/>
    <property type="match status" value="1"/>
</dbReference>
<dbReference type="EMBL" id="JASCIS010000004">
    <property type="protein sequence ID" value="MDI3418020.1"/>
    <property type="molecule type" value="Genomic_DNA"/>
</dbReference>
<dbReference type="InterPro" id="IPR010044">
    <property type="entry name" value="MTAP"/>
</dbReference>
<evidence type="ECO:0000259" key="4">
    <source>
        <dbReference type="Pfam" id="PF01048"/>
    </source>
</evidence>
<dbReference type="PANTHER" id="PTHR42679">
    <property type="entry name" value="S-METHYL-5'-THIOADENOSINE PHOSPHORYLASE"/>
    <property type="match status" value="1"/>
</dbReference>
<comment type="miscellaneous">
    <text evidence="3">Although this enzyme belongs to the family of MTA phosphorylases based on sequence homology, it lacks several conserved amino acids in the substrate binding pocket that confer specificity towards MTA.</text>
</comment>
<dbReference type="EC" id="2.4.2.1" evidence="3"/>
<comment type="caution">
    <text evidence="3">Lacks conserved residue(s) required for the propagation of feature annotation.</text>
</comment>
<feature type="binding site" evidence="3">
    <location>
        <position position="186"/>
    </location>
    <ligand>
        <name>phosphate</name>
        <dbReference type="ChEBI" id="CHEBI:43474"/>
    </ligand>
</feature>
<dbReference type="Pfam" id="PF01048">
    <property type="entry name" value="PNP_UDP_1"/>
    <property type="match status" value="1"/>
</dbReference>
<organism evidence="5 6">
    <name type="scientific">Streptomyces luteolus</name>
    <dbReference type="NCBI Taxonomy" id="3043615"/>
    <lineage>
        <taxon>Bacteria</taxon>
        <taxon>Bacillati</taxon>
        <taxon>Actinomycetota</taxon>
        <taxon>Actinomycetes</taxon>
        <taxon>Kitasatosporales</taxon>
        <taxon>Streptomycetaceae</taxon>
        <taxon>Streptomyces</taxon>
    </lineage>
</organism>
<evidence type="ECO:0000313" key="5">
    <source>
        <dbReference type="EMBL" id="MDI3418020.1"/>
    </source>
</evidence>
<feature type="domain" description="Nucleoside phosphorylase" evidence="4">
    <location>
        <begin position="7"/>
        <end position="244"/>
    </location>
</feature>
<name>A0ABT6SR09_9ACTN</name>
<dbReference type="Proteomes" id="UP001237105">
    <property type="component" value="Unassembled WGS sequence"/>
</dbReference>
<accession>A0ABT6SR09</accession>
<feature type="site" description="Important for substrate specificity" evidence="3">
    <location>
        <position position="222"/>
    </location>
</feature>
<gene>
    <name evidence="5" type="ORF">QIT00_05495</name>
</gene>
<evidence type="ECO:0000256" key="1">
    <source>
        <dbReference type="ARBA" id="ARBA00022676"/>
    </source>
</evidence>
<comment type="caution">
    <text evidence="5">The sequence shown here is derived from an EMBL/GenBank/DDBJ whole genome shotgun (WGS) entry which is preliminary data.</text>
</comment>
<feature type="binding site" evidence="3">
    <location>
        <position position="185"/>
    </location>
    <ligand>
        <name>substrate</name>
    </ligand>
</feature>
<dbReference type="GO" id="GO:0017061">
    <property type="term" value="F:S-methyl-5-thioadenosine phosphorylase activity"/>
    <property type="evidence" value="ECO:0007669"/>
    <property type="project" value="UniProtKB-EC"/>
</dbReference>
<feature type="site" description="Important for substrate specificity" evidence="3">
    <location>
        <position position="167"/>
    </location>
</feature>
<reference evidence="5 6" key="1">
    <citation type="submission" date="2023-05" db="EMBL/GenBank/DDBJ databases">
        <title>Draft genome sequence of Streptomyces sp. B-S-A12 isolated from a cave soil in Thailand.</title>
        <authorList>
            <person name="Chamroensaksri N."/>
            <person name="Muangham S."/>
        </authorList>
    </citation>
    <scope>NUCLEOTIDE SEQUENCE [LARGE SCALE GENOMIC DNA]</scope>
    <source>
        <strain evidence="5 6">B-S-A12</strain>
    </source>
</reference>
<feature type="binding site" evidence="3">
    <location>
        <begin position="54"/>
        <end position="55"/>
    </location>
    <ligand>
        <name>phosphate</name>
        <dbReference type="ChEBI" id="CHEBI:43474"/>
    </ligand>
</feature>
<dbReference type="HAMAP" id="MF_01963">
    <property type="entry name" value="MTAP"/>
    <property type="match status" value="1"/>
</dbReference>
<comment type="pathway">
    <text evidence="3">Purine metabolism; purine nucleoside salvage.</text>
</comment>
<protein>
    <recommendedName>
        <fullName evidence="3">Purine nucleoside phosphorylase</fullName>
        <shortName evidence="3">PNP</shortName>
        <ecNumber evidence="3">2.4.2.1</ecNumber>
    </recommendedName>
</protein>
<dbReference type="RefSeq" id="WP_282533942.1">
    <property type="nucleotide sequence ID" value="NZ_JASCIS010000004.1"/>
</dbReference>
<dbReference type="CDD" id="cd09010">
    <property type="entry name" value="MTAP_SsMTAPII_like_MTIP"/>
    <property type="match status" value="1"/>
</dbReference>
<comment type="similarity">
    <text evidence="3">Belongs to the PNP/MTAP phosphorylase family. MTAP subfamily.</text>
</comment>
<dbReference type="NCBIfam" id="TIGR01694">
    <property type="entry name" value="MTAP"/>
    <property type="match status" value="1"/>
</dbReference>
<comment type="function">
    <text evidence="3">Purine nucleoside phosphorylase involved in purine salvage.</text>
</comment>
<evidence type="ECO:0000313" key="6">
    <source>
        <dbReference type="Proteomes" id="UP001237105"/>
    </source>
</evidence>
<dbReference type="SUPFAM" id="SSF53167">
    <property type="entry name" value="Purine and uridine phosphorylases"/>
    <property type="match status" value="1"/>
</dbReference>
<dbReference type="InterPro" id="IPR000845">
    <property type="entry name" value="Nucleoside_phosphorylase_d"/>
</dbReference>
<evidence type="ECO:0000256" key="3">
    <source>
        <dbReference type="HAMAP-Rule" id="MF_01963"/>
    </source>
</evidence>
<evidence type="ECO:0000256" key="2">
    <source>
        <dbReference type="ARBA" id="ARBA00022679"/>
    </source>
</evidence>
<keyword evidence="6" id="KW-1185">Reference proteome</keyword>
<feature type="binding site" evidence="3">
    <location>
        <begin position="209"/>
        <end position="211"/>
    </location>
    <ligand>
        <name>substrate</name>
    </ligand>
</feature>
<keyword evidence="3" id="KW-0660">Purine salvage</keyword>
<sequence length="263" mass="28099">MTTPRPEIGIIGGSGLYSLFTHGREEIPDTPYGRASAEVTIGELAGRQVAFVPRHGRHHQYAPHVINYRANLWSLHTLGVQRVIGVGAVGSLTPSVPPGSLVIQDQLVDRTTSRVQTYFDCPDVAHASFADPYCPSGRRTAVQAAEKSGWPPVEGGVQVVIEGPRFSTRAESQWYAAQGWSTIGMTAYPEVVLARELGLCYTPLSLVTDLDAGVEAGSGVTQDDVMDAFAANLGRLNAVLDELVALLPGERDCDCASLKPGVM</sequence>
<proteinExistence type="inferred from homology"/>
<feature type="binding site" evidence="3">
    <location>
        <position position="14"/>
    </location>
    <ligand>
        <name>phosphate</name>
        <dbReference type="ChEBI" id="CHEBI:43474"/>
    </ligand>
</feature>
<dbReference type="NCBIfam" id="NF005876">
    <property type="entry name" value="PRK07823.1"/>
    <property type="match status" value="1"/>
</dbReference>